<dbReference type="Pfam" id="PF02881">
    <property type="entry name" value="SRP54_N"/>
    <property type="match status" value="1"/>
</dbReference>
<reference evidence="11 14" key="1">
    <citation type="submission" date="2014-08" db="EMBL/GenBank/DDBJ databases">
        <title>Clostridium innocuum, an unnegligible vancomycin-resistant pathogen causing extra-intestinal infections.</title>
        <authorList>
            <person name="Feng Y."/>
            <person name="Chiu C.-H."/>
        </authorList>
    </citation>
    <scope>NUCLEOTIDE SEQUENCE [LARGE SCALE GENOMIC DNA]</scope>
    <source>
        <strain evidence="11 14">AN88</strain>
    </source>
</reference>
<keyword evidence="2 9" id="KW-0963">Cytoplasm</keyword>
<reference evidence="13" key="2">
    <citation type="journal article" date="2019" name="Nat. Med.">
        <title>A library of human gut bacterial isolates paired with longitudinal multiomics data enables mechanistic microbiome research.</title>
        <authorList>
            <person name="Poyet M."/>
            <person name="Groussin M."/>
            <person name="Gibbons S.M."/>
            <person name="Avila-Pacheco J."/>
            <person name="Jiang X."/>
            <person name="Kearney S.M."/>
            <person name="Perrotta A.R."/>
            <person name="Berdy B."/>
            <person name="Zhao S."/>
            <person name="Lieberman T.D."/>
            <person name="Swanson P.K."/>
            <person name="Smith M."/>
            <person name="Roesemann S."/>
            <person name="Alexander J.E."/>
            <person name="Rich S.A."/>
            <person name="Livny J."/>
            <person name="Vlamakis H."/>
            <person name="Clish C."/>
            <person name="Bullock K."/>
            <person name="Deik A."/>
            <person name="Scott J."/>
            <person name="Pierce K.A."/>
            <person name="Xavier R.J."/>
            <person name="Alm E.J."/>
        </authorList>
    </citation>
    <scope>NUCLEOTIDE SEQUENCE</scope>
    <source>
        <strain evidence="13">BIOML-A12</strain>
    </source>
</reference>
<dbReference type="PROSITE" id="PS00300">
    <property type="entry name" value="SRP54"/>
    <property type="match status" value="1"/>
</dbReference>
<feature type="binding site" evidence="9">
    <location>
        <begin position="269"/>
        <end position="272"/>
    </location>
    <ligand>
        <name>GTP</name>
        <dbReference type="ChEBI" id="CHEBI:37565"/>
    </ligand>
</feature>
<comment type="catalytic activity">
    <reaction evidence="8 9">
        <text>GTP + H2O = GDP + phosphate + H(+)</text>
        <dbReference type="Rhea" id="RHEA:19669"/>
        <dbReference type="ChEBI" id="CHEBI:15377"/>
        <dbReference type="ChEBI" id="CHEBI:15378"/>
        <dbReference type="ChEBI" id="CHEBI:37565"/>
        <dbReference type="ChEBI" id="CHEBI:43474"/>
        <dbReference type="ChEBI" id="CHEBI:58189"/>
        <dbReference type="EC" id="3.6.5.4"/>
    </reaction>
</comment>
<keyword evidence="6 9" id="KW-0472">Membrane</keyword>
<dbReference type="GO" id="GO:0005737">
    <property type="term" value="C:cytoplasm"/>
    <property type="evidence" value="ECO:0007669"/>
    <property type="project" value="UniProtKB-SubCell"/>
</dbReference>
<evidence type="ECO:0000256" key="3">
    <source>
        <dbReference type="ARBA" id="ARBA00022741"/>
    </source>
</evidence>
<evidence type="ECO:0000256" key="6">
    <source>
        <dbReference type="ARBA" id="ARBA00023136"/>
    </source>
</evidence>
<evidence type="ECO:0000256" key="4">
    <source>
        <dbReference type="ARBA" id="ARBA00022801"/>
    </source>
</evidence>
<dbReference type="GO" id="GO:0006614">
    <property type="term" value="P:SRP-dependent cotranslational protein targeting to membrane"/>
    <property type="evidence" value="ECO:0007669"/>
    <property type="project" value="InterPro"/>
</dbReference>
<evidence type="ECO:0000313" key="11">
    <source>
        <dbReference type="EMBL" id="KGJ51810.1"/>
    </source>
</evidence>
<gene>
    <name evidence="9 12" type="primary">ftsY</name>
    <name evidence="11" type="ORF">CIAN88_18815</name>
    <name evidence="13" type="ORF">GT664_08565</name>
    <name evidence="12" type="ORF">MKC95_07675</name>
</gene>
<evidence type="ECO:0000259" key="10">
    <source>
        <dbReference type="PROSITE" id="PS00300"/>
    </source>
</evidence>
<dbReference type="InterPro" id="IPR036225">
    <property type="entry name" value="SRP/SRP_N"/>
</dbReference>
<dbReference type="Gene3D" id="1.20.120.140">
    <property type="entry name" value="Signal recognition particle SRP54, nucleotide-binding domain"/>
    <property type="match status" value="1"/>
</dbReference>
<evidence type="ECO:0000256" key="9">
    <source>
        <dbReference type="HAMAP-Rule" id="MF_00920"/>
    </source>
</evidence>
<dbReference type="GO" id="GO:0003924">
    <property type="term" value="F:GTPase activity"/>
    <property type="evidence" value="ECO:0007669"/>
    <property type="project" value="UniProtKB-UniRule"/>
</dbReference>
<keyword evidence="5 9" id="KW-0342">GTP-binding</keyword>
<dbReference type="EMBL" id="JAKTMA010000011">
    <property type="protein sequence ID" value="MCR0232644.1"/>
    <property type="molecule type" value="Genomic_DNA"/>
</dbReference>
<dbReference type="Proteomes" id="UP000030008">
    <property type="component" value="Unassembled WGS sequence"/>
</dbReference>
<dbReference type="SMART" id="SM00963">
    <property type="entry name" value="SRP54_N"/>
    <property type="match status" value="1"/>
</dbReference>
<organism evidence="11 14">
    <name type="scientific">Clostridium innocuum</name>
    <dbReference type="NCBI Taxonomy" id="1522"/>
    <lineage>
        <taxon>Bacteria</taxon>
        <taxon>Bacillati</taxon>
        <taxon>Bacillota</taxon>
        <taxon>Clostridia</taxon>
        <taxon>Eubacteriales</taxon>
        <taxon>Clostridiaceae</taxon>
        <taxon>Clostridium</taxon>
    </lineage>
</organism>
<dbReference type="SMART" id="SM00962">
    <property type="entry name" value="SRP54"/>
    <property type="match status" value="1"/>
</dbReference>
<comment type="caution">
    <text evidence="11">The sequence shown here is derived from an EMBL/GenBank/DDBJ whole genome shotgun (WGS) entry which is preliminary data.</text>
</comment>
<protein>
    <recommendedName>
        <fullName evidence="9">Signal recognition particle receptor FtsY</fullName>
        <shortName evidence="9">SRP receptor</shortName>
        <ecNumber evidence="9">3.6.5.4</ecNumber>
    </recommendedName>
</protein>
<dbReference type="PANTHER" id="PTHR43134:SF1">
    <property type="entry name" value="SIGNAL RECOGNITION PARTICLE RECEPTOR SUBUNIT ALPHA"/>
    <property type="match status" value="1"/>
</dbReference>
<keyword evidence="11" id="KW-0131">Cell cycle</keyword>
<evidence type="ECO:0000256" key="5">
    <source>
        <dbReference type="ARBA" id="ARBA00023134"/>
    </source>
</evidence>
<dbReference type="Pfam" id="PF00448">
    <property type="entry name" value="SRP54"/>
    <property type="match status" value="1"/>
</dbReference>
<comment type="function">
    <text evidence="9">Involved in targeting and insertion of nascent membrane proteins into the cytoplasmic membrane. Acts as a receptor for the complex formed by the signal recognition particle (SRP) and the ribosome-nascent chain (RNC).</text>
</comment>
<name>A0A099I273_CLOIN</name>
<dbReference type="InterPro" id="IPR004390">
    <property type="entry name" value="SR_rcpt_FtsY"/>
</dbReference>
<feature type="binding site" evidence="9">
    <location>
        <begin position="205"/>
        <end position="209"/>
    </location>
    <ligand>
        <name>GTP</name>
        <dbReference type="ChEBI" id="CHEBI:37565"/>
    </ligand>
</feature>
<keyword evidence="11" id="KW-0132">Cell division</keyword>
<dbReference type="GO" id="GO:0005886">
    <property type="term" value="C:plasma membrane"/>
    <property type="evidence" value="ECO:0007669"/>
    <property type="project" value="UniProtKB-SubCell"/>
</dbReference>
<dbReference type="InterPro" id="IPR000897">
    <property type="entry name" value="SRP54_GTPase_dom"/>
</dbReference>
<dbReference type="FunFam" id="3.40.50.300:FF:000053">
    <property type="entry name" value="Signal recognition particle receptor FtsY"/>
    <property type="match status" value="1"/>
</dbReference>
<evidence type="ECO:0000313" key="14">
    <source>
        <dbReference type="Proteomes" id="UP000030008"/>
    </source>
</evidence>
<dbReference type="HAMAP" id="MF_00920">
    <property type="entry name" value="FtsY"/>
    <property type="match status" value="1"/>
</dbReference>
<dbReference type="NCBIfam" id="TIGR00064">
    <property type="entry name" value="ftsY"/>
    <property type="match status" value="1"/>
</dbReference>
<feature type="domain" description="SRP54-type proteins GTP-binding" evidence="10">
    <location>
        <begin position="290"/>
        <end position="303"/>
    </location>
</feature>
<dbReference type="GO" id="GO:0051301">
    <property type="term" value="P:cell division"/>
    <property type="evidence" value="ECO:0007669"/>
    <property type="project" value="UniProtKB-KW"/>
</dbReference>
<accession>A0A099I273</accession>
<dbReference type="InterPro" id="IPR042101">
    <property type="entry name" value="SRP54_N_sf"/>
</dbReference>
<dbReference type="CDD" id="cd17874">
    <property type="entry name" value="FtsY"/>
    <property type="match status" value="1"/>
</dbReference>
<comment type="similarity">
    <text evidence="9">Belongs to the GTP-binding SRP family. FtsY subfamily.</text>
</comment>
<dbReference type="Proteomes" id="UP000604383">
    <property type="component" value="Unassembled WGS sequence"/>
</dbReference>
<keyword evidence="7 9" id="KW-0675">Receptor</keyword>
<comment type="subcellular location">
    <subcellularLocation>
        <location evidence="9">Cell membrane</location>
        <topology evidence="9">Peripheral membrane protein</topology>
        <orientation evidence="9">Cytoplasmic side</orientation>
    </subcellularLocation>
    <subcellularLocation>
        <location evidence="9">Cytoplasm</location>
    </subcellularLocation>
</comment>
<dbReference type="SUPFAM" id="SSF52540">
    <property type="entry name" value="P-loop containing nucleoside triphosphate hydrolases"/>
    <property type="match status" value="1"/>
</dbReference>
<dbReference type="Gene3D" id="3.40.50.300">
    <property type="entry name" value="P-loop containing nucleotide triphosphate hydrolases"/>
    <property type="match status" value="1"/>
</dbReference>
<dbReference type="GO" id="GO:0005047">
    <property type="term" value="F:signal recognition particle binding"/>
    <property type="evidence" value="ECO:0007669"/>
    <property type="project" value="TreeGrafter"/>
</dbReference>
<reference evidence="12" key="3">
    <citation type="journal article" date="2022" name="Clin. Infect. Dis.">
        <title>Association between Clostridium innocuum and antibiotic-associated diarrhea in adults and children: A cross-sectional study and comparative genomics analysis.</title>
        <authorList>
            <person name="Cherny K.E."/>
            <person name="Muscat E.B."/>
            <person name="Balaji A."/>
            <person name="Mukherjee J."/>
            <person name="Ozer E.A."/>
            <person name="Angarone M.P."/>
            <person name="Hauser A.R."/>
            <person name="Sichel J.S."/>
            <person name="Amponsah E."/>
            <person name="Kociolek L.K."/>
        </authorList>
    </citation>
    <scope>NUCLEOTIDE SEQUENCE</scope>
    <source>
        <strain evidence="12">NU1-AC-029v</strain>
    </source>
</reference>
<dbReference type="PANTHER" id="PTHR43134">
    <property type="entry name" value="SIGNAL RECOGNITION PARTICLE RECEPTOR SUBUNIT ALPHA"/>
    <property type="match status" value="1"/>
</dbReference>
<dbReference type="RefSeq" id="WP_008817123.1">
    <property type="nucleotide sequence ID" value="NZ_AP025565.1"/>
</dbReference>
<dbReference type="EC" id="3.6.5.4" evidence="9"/>
<keyword evidence="3 9" id="KW-0547">Nucleotide-binding</keyword>
<dbReference type="EMBL" id="JQIF01000097">
    <property type="protein sequence ID" value="KGJ51810.1"/>
    <property type="molecule type" value="Genomic_DNA"/>
</dbReference>
<evidence type="ECO:0000256" key="7">
    <source>
        <dbReference type="ARBA" id="ARBA00023170"/>
    </source>
</evidence>
<keyword evidence="4 9" id="KW-0378">Hydrolase</keyword>
<evidence type="ECO:0000256" key="1">
    <source>
        <dbReference type="ARBA" id="ARBA00022475"/>
    </source>
</evidence>
<evidence type="ECO:0000256" key="8">
    <source>
        <dbReference type="ARBA" id="ARBA00048027"/>
    </source>
</evidence>
<sequence length="323" mass="35487">MGIFSKLKQTFSSKKDGDRYLSGLDKSKKSFSERIRKLALGFTGVNEEFLEDLMVVLLEADIGIKTAQKIVDEVESRAMDQKLKSFDEISECLIEVMHELYASVEDEDFHKNEDGPTVILMVGVNGSGKTTTTAKLTKLFQSEGSSVVLAAADTFRAGAIDQLAKWADRLGVTCIKGREGGDPSAALVDACRYAKEHGMDYLIGDTAGRLQNKANLMQELSKMRRVIEREIPGAPHEVWLVLDATTGQNGISQAQIFLETTKVSGIILTKMDGTAKGGIVIAIRDLLGLPVKYIGLGEKEDDLRPFDIDSYLYGLCEDILQHD</sequence>
<proteinExistence type="inferred from homology"/>
<dbReference type="Proteomes" id="UP001203972">
    <property type="component" value="Unassembled WGS sequence"/>
</dbReference>
<evidence type="ECO:0000256" key="2">
    <source>
        <dbReference type="ARBA" id="ARBA00022490"/>
    </source>
</evidence>
<dbReference type="InterPro" id="IPR013822">
    <property type="entry name" value="Signal_recog_particl_SRP54_hlx"/>
</dbReference>
<dbReference type="InterPro" id="IPR003593">
    <property type="entry name" value="AAA+_ATPase"/>
</dbReference>
<evidence type="ECO:0000313" key="12">
    <source>
        <dbReference type="EMBL" id="MCR0232644.1"/>
    </source>
</evidence>
<dbReference type="InterPro" id="IPR027417">
    <property type="entry name" value="P-loop_NTPase"/>
</dbReference>
<evidence type="ECO:0000313" key="13">
    <source>
        <dbReference type="EMBL" id="MZH55811.1"/>
    </source>
</evidence>
<dbReference type="SUPFAM" id="SSF47364">
    <property type="entry name" value="Domain of the SRP/SRP receptor G-proteins"/>
    <property type="match status" value="1"/>
</dbReference>
<dbReference type="SMART" id="SM00382">
    <property type="entry name" value="AAA"/>
    <property type="match status" value="1"/>
</dbReference>
<dbReference type="EMBL" id="WWTN01000011">
    <property type="protein sequence ID" value="MZH55811.1"/>
    <property type="molecule type" value="Genomic_DNA"/>
</dbReference>
<feature type="binding site" evidence="9">
    <location>
        <begin position="123"/>
        <end position="130"/>
    </location>
    <ligand>
        <name>GTP</name>
        <dbReference type="ChEBI" id="CHEBI:37565"/>
    </ligand>
</feature>
<keyword evidence="1 9" id="KW-1003">Cell membrane</keyword>
<dbReference type="GO" id="GO:0005525">
    <property type="term" value="F:GTP binding"/>
    <property type="evidence" value="ECO:0007669"/>
    <property type="project" value="UniProtKB-UniRule"/>
</dbReference>
<dbReference type="AlphaFoldDB" id="A0A099I273"/>
<comment type="subunit">
    <text evidence="9">Part of the signal recognition particle protein translocation system, which is composed of SRP and FtsY.</text>
</comment>